<dbReference type="EMBL" id="BAAAEX010000003">
    <property type="protein sequence ID" value="GAA0775560.1"/>
    <property type="molecule type" value="Genomic_DNA"/>
</dbReference>
<keyword evidence="8" id="KW-0032">Aminotransferase</keyword>
<dbReference type="GO" id="GO:0030170">
    <property type="term" value="F:pyridoxal phosphate binding"/>
    <property type="evidence" value="ECO:0007669"/>
    <property type="project" value="InterPro"/>
</dbReference>
<dbReference type="CDD" id="cd07377">
    <property type="entry name" value="WHTH_GntR"/>
    <property type="match status" value="1"/>
</dbReference>
<feature type="domain" description="HTH gntR-type" evidence="6">
    <location>
        <begin position="14"/>
        <end position="82"/>
    </location>
</feature>
<dbReference type="EMBL" id="CP158254">
    <property type="protein sequence ID" value="XDJ48160.1"/>
    <property type="molecule type" value="Genomic_DNA"/>
</dbReference>
<dbReference type="InterPro" id="IPR036388">
    <property type="entry name" value="WH-like_DNA-bd_sf"/>
</dbReference>
<dbReference type="InterPro" id="IPR015421">
    <property type="entry name" value="PyrdxlP-dep_Trfase_major"/>
</dbReference>
<dbReference type="InterPro" id="IPR051446">
    <property type="entry name" value="HTH_trans_reg/aminotransferase"/>
</dbReference>
<dbReference type="InterPro" id="IPR036390">
    <property type="entry name" value="WH_DNA-bd_sf"/>
</dbReference>
<dbReference type="SUPFAM" id="SSF46785">
    <property type="entry name" value="Winged helix' DNA-binding domain"/>
    <property type="match status" value="1"/>
</dbReference>
<dbReference type="GO" id="GO:0008483">
    <property type="term" value="F:transaminase activity"/>
    <property type="evidence" value="ECO:0007669"/>
    <property type="project" value="UniProtKB-KW"/>
</dbReference>
<dbReference type="InterPro" id="IPR015424">
    <property type="entry name" value="PyrdxlP-dep_Trfase"/>
</dbReference>
<dbReference type="PROSITE" id="PS50949">
    <property type="entry name" value="HTH_GNTR"/>
    <property type="match status" value="1"/>
</dbReference>
<evidence type="ECO:0000256" key="1">
    <source>
        <dbReference type="ARBA" id="ARBA00005384"/>
    </source>
</evidence>
<evidence type="ECO:0000313" key="7">
    <source>
        <dbReference type="EMBL" id="GAA0775560.1"/>
    </source>
</evidence>
<dbReference type="SUPFAM" id="SSF53383">
    <property type="entry name" value="PLP-dependent transferases"/>
    <property type="match status" value="1"/>
</dbReference>
<evidence type="ECO:0000256" key="3">
    <source>
        <dbReference type="ARBA" id="ARBA00023015"/>
    </source>
</evidence>
<dbReference type="SMART" id="SM00345">
    <property type="entry name" value="HTH_GNTR"/>
    <property type="match status" value="1"/>
</dbReference>
<evidence type="ECO:0000313" key="8">
    <source>
        <dbReference type="EMBL" id="XDJ43013.1"/>
    </source>
</evidence>
<dbReference type="RefSeq" id="WP_343835851.1">
    <property type="nucleotide sequence ID" value="NZ_BAAAEX010000003.1"/>
</dbReference>
<keyword evidence="4" id="KW-0238">DNA-binding</keyword>
<dbReference type="EMBL" id="CP158262">
    <property type="protein sequence ID" value="XDJ70193.1"/>
    <property type="molecule type" value="Genomic_DNA"/>
</dbReference>
<dbReference type="Proteomes" id="UP001500573">
    <property type="component" value="Unassembled WGS sequence"/>
</dbReference>
<reference evidence="8" key="3">
    <citation type="submission" date="2024-05" db="EMBL/GenBank/DDBJ databases">
        <authorList>
            <person name="Luo Y.-C."/>
            <person name="Nicholds J."/>
            <person name="Mortimer T."/>
            <person name="Maboni G."/>
        </authorList>
    </citation>
    <scope>NUCLEOTIDE SEQUENCE</scope>
    <source>
        <strain evidence="10">144863</strain>
        <strain evidence="9">151836</strain>
        <strain evidence="8">153920</strain>
    </source>
</reference>
<evidence type="ECO:0000259" key="6">
    <source>
        <dbReference type="PROSITE" id="PS50949"/>
    </source>
</evidence>
<dbReference type="EMBL" id="CP158252">
    <property type="protein sequence ID" value="XDJ43013.1"/>
    <property type="molecule type" value="Genomic_DNA"/>
</dbReference>
<keyword evidence="8" id="KW-0808">Transferase</keyword>
<gene>
    <name evidence="10" type="ORF">ABRY94_05245</name>
    <name evidence="8" type="ORF">ABRY99_05455</name>
    <name evidence="9" type="ORF">ABRZ04_03605</name>
    <name evidence="7" type="ORF">GCM10009108_08740</name>
</gene>
<reference evidence="7 11" key="1">
    <citation type="journal article" date="2019" name="Int. J. Syst. Evol. Microbiol.">
        <title>The Global Catalogue of Microorganisms (GCM) 10K type strain sequencing project: providing services to taxonomists for standard genome sequencing and annotation.</title>
        <authorList>
            <consortium name="The Broad Institute Genomics Platform"/>
            <consortium name="The Broad Institute Genome Sequencing Center for Infectious Disease"/>
            <person name="Wu L."/>
            <person name="Ma J."/>
        </authorList>
    </citation>
    <scope>NUCLEOTIDE SEQUENCE [LARGE SCALE GENOMIC DNA]</scope>
    <source>
        <strain evidence="7 11">JCM 15515</strain>
    </source>
</reference>
<dbReference type="PANTHER" id="PTHR46577">
    <property type="entry name" value="HTH-TYPE TRANSCRIPTIONAL REGULATORY PROTEIN GABR"/>
    <property type="match status" value="1"/>
</dbReference>
<dbReference type="Gene3D" id="3.40.640.10">
    <property type="entry name" value="Type I PLP-dependent aspartate aminotransferase-like (Major domain)"/>
    <property type="match status" value="1"/>
</dbReference>
<evidence type="ECO:0000313" key="9">
    <source>
        <dbReference type="EMBL" id="XDJ48160.1"/>
    </source>
</evidence>
<dbReference type="CDD" id="cd00609">
    <property type="entry name" value="AAT_like"/>
    <property type="match status" value="1"/>
</dbReference>
<reference evidence="7" key="2">
    <citation type="submission" date="2023-12" db="EMBL/GenBank/DDBJ databases">
        <authorList>
            <person name="Sun Q."/>
            <person name="Inoue M."/>
        </authorList>
    </citation>
    <scope>NUCLEOTIDE SEQUENCE</scope>
    <source>
        <strain evidence="7">JCM 15515</strain>
    </source>
</reference>
<evidence type="ECO:0000256" key="5">
    <source>
        <dbReference type="ARBA" id="ARBA00023163"/>
    </source>
</evidence>
<proteinExistence type="inferred from homology"/>
<sequence length="473" mass="51610">MILFTPQRQAPDGRTLVDQAADAIEQAIQDRILRPGMALPSIRQFAHDHRLSTFTVMAAYNRLVACGRLQARPGIDYRVARREAARPSAPAWQMPQVGPAWLLSDVFADHSVSIKAGCGWLPPDWHNEAGLQHALRQLARVPVGQMASYGHPLGYQPLREHIADHLGGYGLESAAGQILLTHGATQALDIVIRTALRTGDHVAVETPCYANLLRLLALNGIVAHGVPRTPEGLDENVLEALARAHPLRAVFVSSALHNPTGASFTMAGAFRLLQLAERHDLLVVEDDVSRELLQEPAPLLTALASTRRVVYISGFAKSVMPSLRVGYLLCDAGLLQRCAQTKMSLGLTSAEIMERAAYRVLRDGRQGAYLRSVRERLGQAHDQVCQMMREADFEIAVEPGAGLFLWARPRQTPAGPQGAVGLAARALQAGIWLAPGAYFYPDQRDEGWFRFNVAYSANPALWAFFRKAAAAGA</sequence>
<evidence type="ECO:0000256" key="4">
    <source>
        <dbReference type="ARBA" id="ARBA00023125"/>
    </source>
</evidence>
<dbReference type="InterPro" id="IPR004839">
    <property type="entry name" value="Aminotransferase_I/II_large"/>
</dbReference>
<dbReference type="AlphaFoldDB" id="A0AB39CMC7"/>
<dbReference type="PANTHER" id="PTHR46577:SF2">
    <property type="entry name" value="TRANSCRIPTIONAL REGULATORY PROTEIN"/>
    <property type="match status" value="1"/>
</dbReference>
<keyword evidence="11" id="KW-1185">Reference proteome</keyword>
<dbReference type="GO" id="GO:0003677">
    <property type="term" value="F:DNA binding"/>
    <property type="evidence" value="ECO:0007669"/>
    <property type="project" value="UniProtKB-KW"/>
</dbReference>
<evidence type="ECO:0000256" key="2">
    <source>
        <dbReference type="ARBA" id="ARBA00022898"/>
    </source>
</evidence>
<keyword evidence="3" id="KW-0805">Transcription regulation</keyword>
<evidence type="ECO:0000313" key="11">
    <source>
        <dbReference type="Proteomes" id="UP001500573"/>
    </source>
</evidence>
<evidence type="ECO:0000313" key="10">
    <source>
        <dbReference type="EMBL" id="XDJ70193.1"/>
    </source>
</evidence>
<protein>
    <submittedName>
        <fullName evidence="8">PLP-dependent aminotransferase family protein</fullName>
    </submittedName>
</protein>
<dbReference type="Pfam" id="PF00392">
    <property type="entry name" value="GntR"/>
    <property type="match status" value="1"/>
</dbReference>
<keyword evidence="2" id="KW-0663">Pyridoxal phosphate</keyword>
<organism evidence="8">
    <name type="scientific">Castellaniella ginsengisoli</name>
    <dbReference type="NCBI Taxonomy" id="546114"/>
    <lineage>
        <taxon>Bacteria</taxon>
        <taxon>Pseudomonadati</taxon>
        <taxon>Pseudomonadota</taxon>
        <taxon>Betaproteobacteria</taxon>
        <taxon>Burkholderiales</taxon>
        <taxon>Alcaligenaceae</taxon>
        <taxon>Castellaniella</taxon>
    </lineage>
</organism>
<comment type="similarity">
    <text evidence="1">In the C-terminal section; belongs to the class-I pyridoxal-phosphate-dependent aminotransferase family.</text>
</comment>
<dbReference type="Gene3D" id="1.10.10.10">
    <property type="entry name" value="Winged helix-like DNA-binding domain superfamily/Winged helix DNA-binding domain"/>
    <property type="match status" value="1"/>
</dbReference>
<keyword evidence="5" id="KW-0804">Transcription</keyword>
<dbReference type="InterPro" id="IPR000524">
    <property type="entry name" value="Tscrpt_reg_HTH_GntR"/>
</dbReference>
<dbReference type="GO" id="GO:0003700">
    <property type="term" value="F:DNA-binding transcription factor activity"/>
    <property type="evidence" value="ECO:0007669"/>
    <property type="project" value="InterPro"/>
</dbReference>
<name>A0AB39CMC7_9BURK</name>
<accession>A0AB39CMC7</accession>
<dbReference type="Pfam" id="PF00155">
    <property type="entry name" value="Aminotran_1_2"/>
    <property type="match status" value="1"/>
</dbReference>